<feature type="compositionally biased region" description="Basic and acidic residues" evidence="1">
    <location>
        <begin position="13"/>
        <end position="23"/>
    </location>
</feature>
<dbReference type="EMBL" id="KE163465">
    <property type="protein sequence ID" value="EPQ12176.1"/>
    <property type="molecule type" value="Genomic_DNA"/>
</dbReference>
<evidence type="ECO:0000256" key="1">
    <source>
        <dbReference type="SAM" id="MobiDB-lite"/>
    </source>
</evidence>
<name>S7N5A3_MYOBR</name>
<feature type="region of interest" description="Disordered" evidence="1">
    <location>
        <begin position="1"/>
        <end position="23"/>
    </location>
</feature>
<organism evidence="2 3">
    <name type="scientific">Myotis brandtii</name>
    <name type="common">Brandt's bat</name>
    <dbReference type="NCBI Taxonomy" id="109478"/>
    <lineage>
        <taxon>Eukaryota</taxon>
        <taxon>Metazoa</taxon>
        <taxon>Chordata</taxon>
        <taxon>Craniata</taxon>
        <taxon>Vertebrata</taxon>
        <taxon>Euteleostomi</taxon>
        <taxon>Mammalia</taxon>
        <taxon>Eutheria</taxon>
        <taxon>Laurasiatheria</taxon>
        <taxon>Chiroptera</taxon>
        <taxon>Yangochiroptera</taxon>
        <taxon>Vespertilionidae</taxon>
        <taxon>Myotis</taxon>
    </lineage>
</organism>
<keyword evidence="2" id="KW-0378">Hydrolase</keyword>
<accession>S7N5A3</accession>
<keyword evidence="2" id="KW-0645">Protease</keyword>
<reference evidence="2 3" key="1">
    <citation type="journal article" date="2013" name="Nat. Commun.">
        <title>Genome analysis reveals insights into physiology and longevity of the Brandt's bat Myotis brandtii.</title>
        <authorList>
            <person name="Seim I."/>
            <person name="Fang X."/>
            <person name="Xiong Z."/>
            <person name="Lobanov A.V."/>
            <person name="Huang Z."/>
            <person name="Ma S."/>
            <person name="Feng Y."/>
            <person name="Turanov A.A."/>
            <person name="Zhu Y."/>
            <person name="Lenz T.L."/>
            <person name="Gerashchenko M.V."/>
            <person name="Fan D."/>
            <person name="Hee Yim S."/>
            <person name="Yao X."/>
            <person name="Jordan D."/>
            <person name="Xiong Y."/>
            <person name="Ma Y."/>
            <person name="Lyapunov A.N."/>
            <person name="Chen G."/>
            <person name="Kulakova O.I."/>
            <person name="Sun Y."/>
            <person name="Lee S.G."/>
            <person name="Bronson R.T."/>
            <person name="Moskalev A.A."/>
            <person name="Sunyaev S.R."/>
            <person name="Zhang G."/>
            <person name="Krogh A."/>
            <person name="Wang J."/>
            <person name="Gladyshev V.N."/>
        </authorList>
    </citation>
    <scope>NUCLEOTIDE SEQUENCE [LARGE SCALE GENOMIC DNA]</scope>
</reference>
<evidence type="ECO:0000313" key="3">
    <source>
        <dbReference type="Proteomes" id="UP000052978"/>
    </source>
</evidence>
<dbReference type="Proteomes" id="UP000052978">
    <property type="component" value="Unassembled WGS sequence"/>
</dbReference>
<dbReference type="GO" id="GO:0004180">
    <property type="term" value="F:carboxypeptidase activity"/>
    <property type="evidence" value="ECO:0007669"/>
    <property type="project" value="UniProtKB-KW"/>
</dbReference>
<evidence type="ECO:0000313" key="2">
    <source>
        <dbReference type="EMBL" id="EPQ12176.1"/>
    </source>
</evidence>
<gene>
    <name evidence="2" type="ORF">D623_10013158</name>
</gene>
<keyword evidence="3" id="KW-1185">Reference proteome</keyword>
<sequence>MAGAVAAPWQPRGEAERTAETPRCHQGLQFGTRELEEMGAMFCLGLLMLELKSASCSRQLLTRAASLLNAQDGALDQQLRR</sequence>
<keyword evidence="2" id="KW-0121">Carboxypeptidase</keyword>
<proteinExistence type="predicted"/>
<protein>
    <submittedName>
        <fullName evidence="2">Cytosolic carboxypeptidase 4</fullName>
    </submittedName>
</protein>
<dbReference type="AlphaFoldDB" id="S7N5A3"/>